<dbReference type="PANTHER" id="PTHR35334:SF2">
    <property type="entry name" value="SERINE TRANSPORTER SDAC"/>
    <property type="match status" value="1"/>
</dbReference>
<keyword evidence="2" id="KW-0813">Transport</keyword>
<feature type="transmembrane region" description="Helical" evidence="8">
    <location>
        <begin position="239"/>
        <end position="261"/>
    </location>
</feature>
<keyword evidence="7 8" id="KW-0472">Membrane</keyword>
<evidence type="ECO:0000256" key="6">
    <source>
        <dbReference type="ARBA" id="ARBA00022989"/>
    </source>
</evidence>
<evidence type="ECO:0000313" key="9">
    <source>
        <dbReference type="EMBL" id="TLE00537.1"/>
    </source>
</evidence>
<feature type="transmembrane region" description="Helical" evidence="8">
    <location>
        <begin position="443"/>
        <end position="461"/>
    </location>
</feature>
<comment type="subcellular location">
    <subcellularLocation>
        <location evidence="1">Cell inner membrane</location>
        <topology evidence="1">Multi-pass membrane protein</topology>
    </subcellularLocation>
</comment>
<accession>A0A4U8TJP2</accession>
<evidence type="ECO:0000256" key="5">
    <source>
        <dbReference type="ARBA" id="ARBA00022692"/>
    </source>
</evidence>
<dbReference type="Proteomes" id="UP000029707">
    <property type="component" value="Unassembled WGS sequence"/>
</dbReference>
<dbReference type="AlphaFoldDB" id="A0A4U8TJP2"/>
<keyword evidence="5 8" id="KW-0812">Transmembrane</keyword>
<evidence type="ECO:0000256" key="2">
    <source>
        <dbReference type="ARBA" id="ARBA00022448"/>
    </source>
</evidence>
<feature type="transmembrane region" description="Helical" evidence="8">
    <location>
        <begin position="377"/>
        <end position="399"/>
    </location>
</feature>
<feature type="transmembrane region" description="Helical" evidence="8">
    <location>
        <begin position="206"/>
        <end position="227"/>
    </location>
</feature>
<comment type="caution">
    <text evidence="9">The sequence shown here is derived from an EMBL/GenBank/DDBJ whole genome shotgun (WGS) entry which is preliminary data.</text>
</comment>
<name>A0A4U8TJP2_9HELI</name>
<dbReference type="OrthoDB" id="1673656at2"/>
<evidence type="ECO:0000256" key="3">
    <source>
        <dbReference type="ARBA" id="ARBA00022475"/>
    </source>
</evidence>
<feature type="transmembrane region" description="Helical" evidence="8">
    <location>
        <begin position="38"/>
        <end position="55"/>
    </location>
</feature>
<evidence type="ECO:0000256" key="1">
    <source>
        <dbReference type="ARBA" id="ARBA00004429"/>
    </source>
</evidence>
<keyword evidence="6 8" id="KW-1133">Transmembrane helix</keyword>
<keyword evidence="3" id="KW-1003">Cell membrane</keyword>
<feature type="transmembrane region" description="Helical" evidence="8">
    <location>
        <begin position="282"/>
        <end position="305"/>
    </location>
</feature>
<dbReference type="RefSeq" id="WP_034363126.1">
    <property type="nucleotide sequence ID" value="NZ_JRMQ02000011.1"/>
</dbReference>
<reference evidence="9 10" key="1">
    <citation type="journal article" date="2014" name="Genome Announc.">
        <title>Draft genome sequences of eight enterohepatic helicobacter species isolated from both laboratory and wild rodents.</title>
        <authorList>
            <person name="Sheh A."/>
            <person name="Shen Z."/>
            <person name="Fox J.G."/>
        </authorList>
    </citation>
    <scope>NUCLEOTIDE SEQUENCE [LARGE SCALE GENOMIC DNA]</scope>
    <source>
        <strain evidence="9 10">MIT 01-6451</strain>
    </source>
</reference>
<dbReference type="GO" id="GO:0003333">
    <property type="term" value="P:amino acid transmembrane transport"/>
    <property type="evidence" value="ECO:0007669"/>
    <property type="project" value="InterPro"/>
</dbReference>
<sequence length="462" mass="51879">MNTTSKWNSFNTSWVISLFGTAVGAGILYLPIKAGGGGIWPVIAMCFIIFPMVYLSHRALSRFVCQANGNDKDITYAAEEYFGRNVSIFISILYFFAIFPICLAYCVGITNTFESFIYHQILPIINENHPKVAPLGTLAGFIQSIYYDPYSFLQQSETGTLLKLQSENYATLRPFWRAGLVFILVSAFMIIMLFSEKLIIKVCQWLVYPLCAILFVFSLYLIPHWNLENITFVPDMKDFLIIVWLTLPVLVFSFNHSPAISTFALSVKREYGENAIAQSDSILLRTLIMLLIFVMFFVISCVLSLSPQELIEARAQNIPVLSYFANKLDNPLISYGGPLIAFLAISSSFFGHYFGAREGAYGIVRKCCKIVGNKEPNLRLIAAICTFVMYVIMLVTAYINPSVLGFIEDLGGPIIAAILFLMPIIAIYTVSKMKQFKNPALDAFVFITGLLTIFTITYKLIL</sequence>
<evidence type="ECO:0000256" key="4">
    <source>
        <dbReference type="ARBA" id="ARBA00022519"/>
    </source>
</evidence>
<feature type="transmembrane region" description="Helical" evidence="8">
    <location>
        <begin position="175"/>
        <end position="194"/>
    </location>
</feature>
<dbReference type="STRING" id="425400.LS65_08715"/>
<dbReference type="GO" id="GO:0005886">
    <property type="term" value="C:plasma membrane"/>
    <property type="evidence" value="ECO:0007669"/>
    <property type="project" value="UniProtKB-SubCell"/>
</dbReference>
<feature type="transmembrane region" description="Helical" evidence="8">
    <location>
        <begin position="12"/>
        <end position="32"/>
    </location>
</feature>
<evidence type="ECO:0000256" key="7">
    <source>
        <dbReference type="ARBA" id="ARBA00023136"/>
    </source>
</evidence>
<keyword evidence="4" id="KW-0997">Cell inner membrane</keyword>
<dbReference type="PANTHER" id="PTHR35334">
    <property type="entry name" value="SERINE TRANSPORTER"/>
    <property type="match status" value="1"/>
</dbReference>
<feature type="transmembrane region" description="Helical" evidence="8">
    <location>
        <begin position="411"/>
        <end position="431"/>
    </location>
</feature>
<evidence type="ECO:0000313" key="10">
    <source>
        <dbReference type="Proteomes" id="UP000029707"/>
    </source>
</evidence>
<feature type="transmembrane region" description="Helical" evidence="8">
    <location>
        <begin position="88"/>
        <end position="110"/>
    </location>
</feature>
<organism evidence="9 10">
    <name type="scientific">Helicobacter japonicus</name>
    <dbReference type="NCBI Taxonomy" id="425400"/>
    <lineage>
        <taxon>Bacteria</taxon>
        <taxon>Pseudomonadati</taxon>
        <taxon>Campylobacterota</taxon>
        <taxon>Epsilonproteobacteria</taxon>
        <taxon>Campylobacterales</taxon>
        <taxon>Helicobacteraceae</taxon>
        <taxon>Helicobacter</taxon>
    </lineage>
</organism>
<protein>
    <submittedName>
        <fullName evidence="9">HAAAP family serine/threonine permease</fullName>
    </submittedName>
</protein>
<proteinExistence type="predicted"/>
<dbReference type="InterPro" id="IPR018227">
    <property type="entry name" value="Amino_acid_transport_2"/>
</dbReference>
<gene>
    <name evidence="9" type="ORF">LS65_007545</name>
</gene>
<dbReference type="Gene3D" id="1.20.1740.10">
    <property type="entry name" value="Amino acid/polyamine transporter I"/>
    <property type="match status" value="1"/>
</dbReference>
<evidence type="ECO:0000256" key="8">
    <source>
        <dbReference type="SAM" id="Phobius"/>
    </source>
</evidence>
<keyword evidence="10" id="KW-1185">Reference proteome</keyword>
<feature type="transmembrane region" description="Helical" evidence="8">
    <location>
        <begin position="332"/>
        <end position="356"/>
    </location>
</feature>
<dbReference type="EMBL" id="JRMQ02000011">
    <property type="protein sequence ID" value="TLE00537.1"/>
    <property type="molecule type" value="Genomic_DNA"/>
</dbReference>